<name>A0A1E5SIY6_9FLAO</name>
<gene>
    <name evidence="3" type="ORF">A8C32_07945</name>
</gene>
<protein>
    <submittedName>
        <fullName evidence="3">TonB-dependent receptor</fullName>
    </submittedName>
</protein>
<feature type="chain" id="PRO_5009185113" evidence="1">
    <location>
        <begin position="19"/>
        <end position="924"/>
    </location>
</feature>
<dbReference type="Proteomes" id="UP000095713">
    <property type="component" value="Unassembled WGS sequence"/>
</dbReference>
<keyword evidence="1" id="KW-0732">Signal</keyword>
<sequence length="924" mass="103793">MKQIFFTIAFFCSVLAFSQSKSFVVTGTLISEEEKLPLESATIHLERVKDASLVTYTIADKNGEFVLEDKTSDASLNLFISYVGYETLKKVIDISKKDIDLGEIMLKTDSNALAEVVITSTAPITVKKDTLEFNVSSFKTKKNAKIEDLLKKLPGVEVDAQGKIMVNGKDVNKVLVNGKTFFGNDPTITTRNLTKDIIEKIQITDTKTKAEAFSGEEGSQSNKTINFTIKEENNKGSFGTVAAGVGTDDRYEFSGMLNSFNNDRHLSVLAGGNNINSTGFSFGGIDNISTGRRRGRGGFGGGLSQGITTSKNGGFTYGNQIIETIGVNADYFYSGSDLDSKRSSQRENILPDSRYFSNSESNSFSEINNHNATFDLEIELGATLLINITPSFNFSNSKDGSQDDEETLNEDRILTNTSNAFSFSKSNNKSFQNSIDVTKLFGKKGSFLKFDVSTSYNEDEEDSELESKTKFYDYDLLTNVNTLQDSIIRNQIADSKNTDENLRLGVTYRFPLIANAMFLDASYIYNNNKQENKRNTYDFDEVTSLYNDFINTDLSSDFKYTDESNQAGVELVYKKKKLSTTASVNYISRVLDNKDALISERSLGKRFNAIQTGVSFRYKISKSASLNANYGLDNRSPQLSQLQTFKDVSNPLNTIVGNPELAPTNNHRLNLGYRNFNFRKKTSFYAFANGTVVSNQIVSKTTVDENFSRNTTYANVNGNYNLGINTGLRKTIKIDTIGSIRYGVGFRFSTNKNINFNNDVKYASKNTELSPNIRITFTLNDLFELTPNYNLSYTNTSFDIDQFEDQEFLRHSLGLRTATLASKRLDWRNNISYNYNPNVADGFQKSSWFWNSTLSYSMFEDKGTLTLKVYDLLNQNTNARRVASANYIEDSQTNILKRYFMLNFSWKLNKGSGNSNRNNRYYHG</sequence>
<dbReference type="Pfam" id="PF14905">
    <property type="entry name" value="OMP_b-brl_3"/>
    <property type="match status" value="1"/>
</dbReference>
<reference evidence="3 4" key="1">
    <citation type="submission" date="2016-05" db="EMBL/GenBank/DDBJ databases">
        <title>Draft Genome Sequence of Algibacter sp. Strain SK-16 Isolated from the Surface Water of Aburatsubo Inlet.</title>
        <authorList>
            <person name="Wong S.-K."/>
            <person name="Yoshizawa S."/>
            <person name="Nakajima Y."/>
            <person name="Ogura Y."/>
            <person name="Tetsuya H."/>
            <person name="Hamasaki K."/>
        </authorList>
    </citation>
    <scope>NUCLEOTIDE SEQUENCE [LARGE SCALE GENOMIC DNA]</scope>
    <source>
        <strain evidence="3 4">SK-16</strain>
    </source>
</reference>
<organism evidence="3 4">
    <name type="scientific">Flavivirga aquatica</name>
    <dbReference type="NCBI Taxonomy" id="1849968"/>
    <lineage>
        <taxon>Bacteria</taxon>
        <taxon>Pseudomonadati</taxon>
        <taxon>Bacteroidota</taxon>
        <taxon>Flavobacteriia</taxon>
        <taxon>Flavobacteriales</taxon>
        <taxon>Flavobacteriaceae</taxon>
        <taxon>Flavivirga</taxon>
    </lineage>
</organism>
<dbReference type="Pfam" id="PF13715">
    <property type="entry name" value="CarbopepD_reg_2"/>
    <property type="match status" value="1"/>
</dbReference>
<keyword evidence="4" id="KW-1185">Reference proteome</keyword>
<keyword evidence="3" id="KW-0675">Receptor</keyword>
<dbReference type="OrthoDB" id="1682379at2"/>
<accession>A0A1E5SIY6</accession>
<dbReference type="STRING" id="1849968.A8C32_07945"/>
<dbReference type="SUPFAM" id="SSF56935">
    <property type="entry name" value="Porins"/>
    <property type="match status" value="1"/>
</dbReference>
<feature type="domain" description="Outer membrane protein beta-barrel" evidence="2">
    <location>
        <begin position="440"/>
        <end position="819"/>
    </location>
</feature>
<evidence type="ECO:0000259" key="2">
    <source>
        <dbReference type="Pfam" id="PF14905"/>
    </source>
</evidence>
<evidence type="ECO:0000256" key="1">
    <source>
        <dbReference type="SAM" id="SignalP"/>
    </source>
</evidence>
<dbReference type="RefSeq" id="WP_069831780.1">
    <property type="nucleotide sequence ID" value="NZ_MDJD01000054.1"/>
</dbReference>
<proteinExistence type="predicted"/>
<dbReference type="InterPro" id="IPR041700">
    <property type="entry name" value="OMP_b-brl_3"/>
</dbReference>
<dbReference type="SUPFAM" id="SSF49464">
    <property type="entry name" value="Carboxypeptidase regulatory domain-like"/>
    <property type="match status" value="1"/>
</dbReference>
<comment type="caution">
    <text evidence="3">The sequence shown here is derived from an EMBL/GenBank/DDBJ whole genome shotgun (WGS) entry which is preliminary data.</text>
</comment>
<evidence type="ECO:0000313" key="3">
    <source>
        <dbReference type="EMBL" id="OEJ99097.1"/>
    </source>
</evidence>
<feature type="signal peptide" evidence="1">
    <location>
        <begin position="1"/>
        <end position="18"/>
    </location>
</feature>
<dbReference type="InterPro" id="IPR008969">
    <property type="entry name" value="CarboxyPept-like_regulatory"/>
</dbReference>
<evidence type="ECO:0000313" key="4">
    <source>
        <dbReference type="Proteomes" id="UP000095713"/>
    </source>
</evidence>
<dbReference type="EMBL" id="MDJD01000054">
    <property type="protein sequence ID" value="OEJ99097.1"/>
    <property type="molecule type" value="Genomic_DNA"/>
</dbReference>
<dbReference type="AlphaFoldDB" id="A0A1E5SIY6"/>